<dbReference type="RefSeq" id="WP_159361166.1">
    <property type="nucleotide sequence ID" value="NZ_CP047394.1"/>
</dbReference>
<feature type="transmembrane region" description="Helical" evidence="1">
    <location>
        <begin position="176"/>
        <end position="198"/>
    </location>
</feature>
<gene>
    <name evidence="2" type="ORF">FHE72_02975</name>
</gene>
<accession>A0A6I6UN64</accession>
<feature type="transmembrane region" description="Helical" evidence="1">
    <location>
        <begin position="137"/>
        <end position="170"/>
    </location>
</feature>
<feature type="transmembrane region" description="Helical" evidence="1">
    <location>
        <begin position="261"/>
        <end position="287"/>
    </location>
</feature>
<organism evidence="2 3">
    <name type="scientific">Rossellomorea vietnamensis</name>
    <dbReference type="NCBI Taxonomy" id="218284"/>
    <lineage>
        <taxon>Bacteria</taxon>
        <taxon>Bacillati</taxon>
        <taxon>Bacillota</taxon>
        <taxon>Bacilli</taxon>
        <taxon>Bacillales</taxon>
        <taxon>Bacillaceae</taxon>
        <taxon>Rossellomorea</taxon>
    </lineage>
</organism>
<evidence type="ECO:0000313" key="2">
    <source>
        <dbReference type="EMBL" id="QHE60102.1"/>
    </source>
</evidence>
<dbReference type="EMBL" id="CP047394">
    <property type="protein sequence ID" value="QHE60102.1"/>
    <property type="molecule type" value="Genomic_DNA"/>
</dbReference>
<protein>
    <recommendedName>
        <fullName evidence="4">Glycerophosphoryl diester phosphodiesterase membrane domain-containing protein</fullName>
    </recommendedName>
</protein>
<dbReference type="AlphaFoldDB" id="A0A6I6UN64"/>
<reference evidence="2 3" key="1">
    <citation type="submission" date="2019-06" db="EMBL/GenBank/DDBJ databases">
        <title>An operon consisting of a P-type ATPase gene and a transcriptional regular gene given the different cadmium resistance in Bacillus vietamensis 151-6 and Bacillus marisflavi 151-25.</title>
        <authorList>
            <person name="Yu X."/>
        </authorList>
    </citation>
    <scope>NUCLEOTIDE SEQUENCE [LARGE SCALE GENOMIC DNA]</scope>
    <source>
        <strain evidence="2 3">151-6</strain>
    </source>
</reference>
<keyword evidence="1" id="KW-1133">Transmembrane helix</keyword>
<proteinExistence type="predicted"/>
<keyword evidence="1" id="KW-0812">Transmembrane</keyword>
<keyword evidence="1" id="KW-0472">Membrane</keyword>
<feature type="transmembrane region" description="Helical" evidence="1">
    <location>
        <begin position="29"/>
        <end position="47"/>
    </location>
</feature>
<feature type="transmembrane region" description="Helical" evidence="1">
    <location>
        <begin position="91"/>
        <end position="116"/>
    </location>
</feature>
<evidence type="ECO:0000313" key="3">
    <source>
        <dbReference type="Proteomes" id="UP000465062"/>
    </source>
</evidence>
<dbReference type="PANTHER" id="PTHR33133">
    <property type="entry name" value="OS08G0107100 PROTEIN-RELATED"/>
    <property type="match status" value="1"/>
</dbReference>
<dbReference type="KEGG" id="bvq:FHE72_02975"/>
<evidence type="ECO:0008006" key="4">
    <source>
        <dbReference type="Google" id="ProtNLM"/>
    </source>
</evidence>
<sequence length="308" mass="33942">MNAQFSKPKRFGEILDHTFRLSKNHFKDFFLIVLVLLGPVYLLQALIDLASGVSFFRTTGSGETWFEGIVNSFSGEFSPEEGPAVNVGAELGAALIGLITMILSPIAQAAILFTLNHMRKNEDYSVKLVIKEGFSRFWPIIGSSILFGLIVFGFIFVPIFTIGIAGVFSAALFDTGVGVIITIIVLFLIIAAVVAYLLTRWSFYLGASAIEHDAPGLGRSWRLTKKRTFTIIGLYIVFGLIIGIVNTAFELTFGLVLGNSVLYGMILNVVTLFTTMLFAVGFGVMFFDLKTRHDADDLNEMIDDYRTI</sequence>
<dbReference type="PANTHER" id="PTHR33133:SF1">
    <property type="entry name" value="EXPRESSED PROTEIN-RELATED"/>
    <property type="match status" value="1"/>
</dbReference>
<name>A0A6I6UN64_9BACI</name>
<feature type="transmembrane region" description="Helical" evidence="1">
    <location>
        <begin position="229"/>
        <end position="249"/>
    </location>
</feature>
<evidence type="ECO:0000256" key="1">
    <source>
        <dbReference type="SAM" id="Phobius"/>
    </source>
</evidence>
<dbReference type="Proteomes" id="UP000465062">
    <property type="component" value="Chromosome"/>
</dbReference>